<evidence type="ECO:0000256" key="3">
    <source>
        <dbReference type="ARBA" id="ARBA00022723"/>
    </source>
</evidence>
<evidence type="ECO:0000313" key="7">
    <source>
        <dbReference type="Proteomes" id="UP000324897"/>
    </source>
</evidence>
<dbReference type="GO" id="GO:0010333">
    <property type="term" value="F:terpene synthase activity"/>
    <property type="evidence" value="ECO:0007669"/>
    <property type="project" value="InterPro"/>
</dbReference>
<name>A0A5J9WGG9_9POAL</name>
<evidence type="ECO:0000313" key="6">
    <source>
        <dbReference type="EMBL" id="TVU47046.1"/>
    </source>
</evidence>
<dbReference type="InterPro" id="IPR008949">
    <property type="entry name" value="Isoprenoid_synthase_dom_sf"/>
</dbReference>
<evidence type="ECO:0000259" key="5">
    <source>
        <dbReference type="Pfam" id="PF03936"/>
    </source>
</evidence>
<dbReference type="SUPFAM" id="SSF48239">
    <property type="entry name" value="Terpenoid cyclases/Protein prenyltransferases"/>
    <property type="match status" value="1"/>
</dbReference>
<evidence type="ECO:0000256" key="1">
    <source>
        <dbReference type="ARBA" id="ARBA00001936"/>
    </source>
</evidence>
<comment type="cofactor">
    <cofactor evidence="2">
        <name>Mg(2+)</name>
        <dbReference type="ChEBI" id="CHEBI:18420"/>
    </cofactor>
</comment>
<dbReference type="InterPro" id="IPR036965">
    <property type="entry name" value="Terpene_synth_N_sf"/>
</dbReference>
<reference evidence="6 7" key="1">
    <citation type="journal article" date="2019" name="Sci. Rep.">
        <title>A high-quality genome of Eragrostis curvula grass provides insights into Poaceae evolution and supports new strategies to enhance forage quality.</title>
        <authorList>
            <person name="Carballo J."/>
            <person name="Santos B.A.C.M."/>
            <person name="Zappacosta D."/>
            <person name="Garbus I."/>
            <person name="Selva J.P."/>
            <person name="Gallo C.A."/>
            <person name="Diaz A."/>
            <person name="Albertini E."/>
            <person name="Caccamo M."/>
            <person name="Echenique V."/>
        </authorList>
    </citation>
    <scope>NUCLEOTIDE SEQUENCE [LARGE SCALE GENOMIC DNA]</scope>
    <source>
        <strain evidence="7">cv. Victoria</strain>
        <tissue evidence="6">Leaf</tissue>
    </source>
</reference>
<dbReference type="AlphaFoldDB" id="A0A5J9WGG9"/>
<dbReference type="Gene3D" id="1.50.10.130">
    <property type="entry name" value="Terpene synthase, N-terminal domain"/>
    <property type="match status" value="1"/>
</dbReference>
<dbReference type="SUPFAM" id="SSF48576">
    <property type="entry name" value="Terpenoid synthases"/>
    <property type="match status" value="1"/>
</dbReference>
<keyword evidence="7" id="KW-1185">Reference proteome</keyword>
<organism evidence="6 7">
    <name type="scientific">Eragrostis curvula</name>
    <name type="common">weeping love grass</name>
    <dbReference type="NCBI Taxonomy" id="38414"/>
    <lineage>
        <taxon>Eukaryota</taxon>
        <taxon>Viridiplantae</taxon>
        <taxon>Streptophyta</taxon>
        <taxon>Embryophyta</taxon>
        <taxon>Tracheophyta</taxon>
        <taxon>Spermatophyta</taxon>
        <taxon>Magnoliopsida</taxon>
        <taxon>Liliopsida</taxon>
        <taxon>Poales</taxon>
        <taxon>Poaceae</taxon>
        <taxon>PACMAD clade</taxon>
        <taxon>Chloridoideae</taxon>
        <taxon>Eragrostideae</taxon>
        <taxon>Eragrostidinae</taxon>
        <taxon>Eragrostis</taxon>
    </lineage>
</organism>
<dbReference type="InterPro" id="IPR050148">
    <property type="entry name" value="Terpene_synthase-like"/>
</dbReference>
<feature type="non-terminal residue" evidence="6">
    <location>
        <position position="1"/>
    </location>
</feature>
<dbReference type="InterPro" id="IPR034741">
    <property type="entry name" value="Terpene_cyclase-like_1_C"/>
</dbReference>
<dbReference type="InterPro" id="IPR001906">
    <property type="entry name" value="Terpene_synth_N"/>
</dbReference>
<evidence type="ECO:0000256" key="2">
    <source>
        <dbReference type="ARBA" id="ARBA00001946"/>
    </source>
</evidence>
<comment type="cofactor">
    <cofactor evidence="1">
        <name>Mn(2+)</name>
        <dbReference type="ChEBI" id="CHEBI:29035"/>
    </cofactor>
</comment>
<feature type="domain" description="Terpene synthase N-terminal" evidence="4">
    <location>
        <begin position="17"/>
        <end position="175"/>
    </location>
</feature>
<dbReference type="SFLD" id="SFLDG01019">
    <property type="entry name" value="Terpene_Cyclase_Like_1_C_Termi"/>
    <property type="match status" value="1"/>
</dbReference>
<dbReference type="SFLD" id="SFLDS00005">
    <property type="entry name" value="Isoprenoid_Synthase_Type_I"/>
    <property type="match status" value="1"/>
</dbReference>
<evidence type="ECO:0008006" key="8">
    <source>
        <dbReference type="Google" id="ProtNLM"/>
    </source>
</evidence>
<feature type="domain" description="Terpene synthase metal-binding" evidence="5">
    <location>
        <begin position="234"/>
        <end position="460"/>
    </location>
</feature>
<dbReference type="CDD" id="cd00684">
    <property type="entry name" value="Terpene_cyclase_plant_C1"/>
    <property type="match status" value="1"/>
</dbReference>
<accession>A0A5J9WGG9</accession>
<dbReference type="InterPro" id="IPR044814">
    <property type="entry name" value="Terpene_cyclase_plant_C1"/>
</dbReference>
<dbReference type="Gramene" id="TVU47046">
    <property type="protein sequence ID" value="TVU47046"/>
    <property type="gene ID" value="EJB05_06624"/>
</dbReference>
<dbReference type="InterPro" id="IPR005630">
    <property type="entry name" value="Terpene_synthase_metal-bd"/>
</dbReference>
<dbReference type="Pfam" id="PF01397">
    <property type="entry name" value="Terpene_synth"/>
    <property type="match status" value="1"/>
</dbReference>
<dbReference type="InterPro" id="IPR008930">
    <property type="entry name" value="Terpenoid_cyclase/PrenylTrfase"/>
</dbReference>
<protein>
    <recommendedName>
        <fullName evidence="8">Terpene synthase N-terminal domain-containing protein</fullName>
    </recommendedName>
</protein>
<sequence>MASTNATSAKTAPVFHPTMSDEKMIESVSQLKEEVSGMFEACKNAMEKMNLVDVLQRLGIDRHFEKQITSTLSSIHSAEFDSSSLHEVSLRFRLLRQKGVWVSADEFNRFKNEDGRFHSDVTTDPKALLSLYNAAYLLTHDEKTLEEALLFARGHLELMRSSFKSPFAEQVSRALQIPLARTLKRVEAISYIPEYKHEQTYSPAILELAKLDFNLLQRLHQKERQGISLWWNELSRDIGLDYVRDRIVECYFWSYTVHYEEEYARARMILAKLFMLTSLLDDTYDVHATLEECRDLHKAVERWDESDVSLLPEYLKKFFLKVISNFREFEDELEPHEKYRNTYNIKGEAEWFHNNYIPNFKEQVNVSTITAGGQVLSVGLLVGMGDVATKEAFEWAIGNSDAIRACGEVSRFMDDMSAFKNGRNKMDVASSVECYIKEHNVTSEVALIKIGSMVEDAWKTINQAPFKHRALLPVVQRVTNLAKSMTLLFLDKRDAYTYSKDFKEDVGQPFRQSYPPLILESYGRVRNAQEIAHPLSYHPVSACQPPIPSNSKAEHKCKTSVIFLHCTSLI</sequence>
<dbReference type="PANTHER" id="PTHR31225:SF186">
    <property type="entry name" value="TAU-CADINOL SYNTHASE"/>
    <property type="match status" value="1"/>
</dbReference>
<keyword evidence="3" id="KW-0479">Metal-binding</keyword>
<dbReference type="OrthoDB" id="1877784at2759"/>
<gene>
    <name evidence="6" type="ORF">EJB05_06624</name>
</gene>
<proteinExistence type="predicted"/>
<comment type="caution">
    <text evidence="6">The sequence shown here is derived from an EMBL/GenBank/DDBJ whole genome shotgun (WGS) entry which is preliminary data.</text>
</comment>
<dbReference type="Proteomes" id="UP000324897">
    <property type="component" value="Chromosome 5"/>
</dbReference>
<dbReference type="GO" id="GO:0016102">
    <property type="term" value="P:diterpenoid biosynthetic process"/>
    <property type="evidence" value="ECO:0007669"/>
    <property type="project" value="InterPro"/>
</dbReference>
<dbReference type="GO" id="GO:0000287">
    <property type="term" value="F:magnesium ion binding"/>
    <property type="evidence" value="ECO:0007669"/>
    <property type="project" value="InterPro"/>
</dbReference>
<dbReference type="EMBL" id="RWGY01000004">
    <property type="protein sequence ID" value="TVU47046.1"/>
    <property type="molecule type" value="Genomic_DNA"/>
</dbReference>
<dbReference type="PANTHER" id="PTHR31225">
    <property type="entry name" value="OS04G0344100 PROTEIN-RELATED"/>
    <property type="match status" value="1"/>
</dbReference>
<evidence type="ECO:0000259" key="4">
    <source>
        <dbReference type="Pfam" id="PF01397"/>
    </source>
</evidence>
<dbReference type="Pfam" id="PF03936">
    <property type="entry name" value="Terpene_synth_C"/>
    <property type="match status" value="1"/>
</dbReference>
<dbReference type="Gene3D" id="1.10.600.10">
    <property type="entry name" value="Farnesyl Diphosphate Synthase"/>
    <property type="match status" value="1"/>
</dbReference>